<dbReference type="InterPro" id="IPR003644">
    <property type="entry name" value="Calx_beta"/>
</dbReference>
<dbReference type="Gene3D" id="2.60.40.2030">
    <property type="match status" value="1"/>
</dbReference>
<dbReference type="Proteomes" id="UP000586252">
    <property type="component" value="Unassembled WGS sequence"/>
</dbReference>
<feature type="non-terminal residue" evidence="5">
    <location>
        <position position="1"/>
    </location>
</feature>
<dbReference type="InterPro" id="IPR011049">
    <property type="entry name" value="Serralysin-like_metalloprot_C"/>
</dbReference>
<name>A0A7Y1MK70_9PSED</name>
<reference evidence="5 6" key="1">
    <citation type="journal article" date="2020" name="Front. Microbiol.">
        <title>Genetic Organization of the aprX-lipA2 Operon Affects the Proteolytic Potential of Pseudomonas Species in Milk.</title>
        <authorList>
            <person name="Maier C."/>
            <person name="Huptas C."/>
            <person name="von Neubeck M."/>
            <person name="Scherer S."/>
            <person name="Wenning M."/>
            <person name="Lucking G."/>
        </authorList>
    </citation>
    <scope>NUCLEOTIDE SEQUENCE [LARGE SCALE GENOMIC DNA]</scope>
    <source>
        <strain evidence="5 6">WS 5404</strain>
    </source>
</reference>
<dbReference type="SUPFAM" id="SSF141072">
    <property type="entry name" value="CalX-like"/>
    <property type="match status" value="1"/>
</dbReference>
<comment type="caution">
    <text evidence="5">The sequence shown here is derived from an EMBL/GenBank/DDBJ whole genome shotgun (WGS) entry which is preliminary data.</text>
</comment>
<dbReference type="RefSeq" id="WP_169878820.1">
    <property type="nucleotide sequence ID" value="NZ_JAAQYI010000024.1"/>
</dbReference>
<evidence type="ECO:0000256" key="2">
    <source>
        <dbReference type="ARBA" id="ARBA00022737"/>
    </source>
</evidence>
<dbReference type="SMART" id="SM00237">
    <property type="entry name" value="Calx_beta"/>
    <property type="match status" value="1"/>
</dbReference>
<dbReference type="PRINTS" id="PR00313">
    <property type="entry name" value="CABNDNGRPT"/>
</dbReference>
<dbReference type="InterPro" id="IPR046779">
    <property type="entry name" value="LapA_adhesin_dom"/>
</dbReference>
<dbReference type="Gene3D" id="3.40.50.410">
    <property type="entry name" value="von Willebrand factor, type A domain"/>
    <property type="match status" value="1"/>
</dbReference>
<evidence type="ECO:0000313" key="5">
    <source>
        <dbReference type="EMBL" id="NNA83032.1"/>
    </source>
</evidence>
<dbReference type="NCBIfam" id="TIGR03661">
    <property type="entry name" value="T1SS_VCA0849"/>
    <property type="match status" value="1"/>
</dbReference>
<dbReference type="InterPro" id="IPR018511">
    <property type="entry name" value="Hemolysin-typ_Ca-bd_CS"/>
</dbReference>
<keyword evidence="1" id="KW-0732">Signal</keyword>
<protein>
    <submittedName>
        <fullName evidence="5">Type I secretion C-terminal target domain-containing protein</fullName>
    </submittedName>
</protein>
<dbReference type="SMART" id="SM00327">
    <property type="entry name" value="VWA"/>
    <property type="match status" value="1"/>
</dbReference>
<dbReference type="InterPro" id="IPR036465">
    <property type="entry name" value="vWFA_dom_sf"/>
</dbReference>
<evidence type="ECO:0000256" key="3">
    <source>
        <dbReference type="ARBA" id="ARBA00022837"/>
    </source>
</evidence>
<dbReference type="SUPFAM" id="SSF51120">
    <property type="entry name" value="beta-Roll"/>
    <property type="match status" value="1"/>
</dbReference>
<evidence type="ECO:0000256" key="1">
    <source>
        <dbReference type="ARBA" id="ARBA00022729"/>
    </source>
</evidence>
<organism evidence="5 6">
    <name type="scientific">Pseudomonas lactis</name>
    <dbReference type="NCBI Taxonomy" id="1615674"/>
    <lineage>
        <taxon>Bacteria</taxon>
        <taxon>Pseudomonadati</taxon>
        <taxon>Pseudomonadota</taxon>
        <taxon>Gammaproteobacteria</taxon>
        <taxon>Pseudomonadales</taxon>
        <taxon>Pseudomonadaceae</taxon>
        <taxon>Pseudomonas</taxon>
    </lineage>
</organism>
<dbReference type="CDD" id="cd00198">
    <property type="entry name" value="vWFA"/>
    <property type="match status" value="1"/>
</dbReference>
<dbReference type="Pfam" id="PF16184">
    <property type="entry name" value="Cadherin_3"/>
    <property type="match status" value="1"/>
</dbReference>
<evidence type="ECO:0000313" key="6">
    <source>
        <dbReference type="Proteomes" id="UP000586252"/>
    </source>
</evidence>
<dbReference type="InterPro" id="IPR019960">
    <property type="entry name" value="T1SS_VCA0849"/>
</dbReference>
<accession>A0A7Y1MK70</accession>
<keyword evidence="2" id="KW-0677">Repeat</keyword>
<dbReference type="PROSITE" id="PS00330">
    <property type="entry name" value="HEMOLYSIN_CALCIUM"/>
    <property type="match status" value="3"/>
</dbReference>
<keyword evidence="3" id="KW-0106">Calcium</keyword>
<dbReference type="GO" id="GO:0007154">
    <property type="term" value="P:cell communication"/>
    <property type="evidence" value="ECO:0007669"/>
    <property type="project" value="InterPro"/>
</dbReference>
<dbReference type="InterPro" id="IPR001343">
    <property type="entry name" value="Hemolysn_Ca-bd"/>
</dbReference>
<dbReference type="Pfam" id="PF13519">
    <property type="entry name" value="VWA_2"/>
    <property type="match status" value="1"/>
</dbReference>
<dbReference type="InterPro" id="IPR002035">
    <property type="entry name" value="VWF_A"/>
</dbReference>
<dbReference type="InterPro" id="IPR038081">
    <property type="entry name" value="CalX-like_sf"/>
</dbReference>
<dbReference type="EMBL" id="JAAQYI010000024">
    <property type="protein sequence ID" value="NNA83032.1"/>
    <property type="molecule type" value="Genomic_DNA"/>
</dbReference>
<dbReference type="PROSITE" id="PS50234">
    <property type="entry name" value="VWFA"/>
    <property type="match status" value="1"/>
</dbReference>
<feature type="domain" description="VWFA" evidence="4">
    <location>
        <begin position="3556"/>
        <end position="3720"/>
    </location>
</feature>
<gene>
    <name evidence="5" type="ORF">HBO30_30515</name>
</gene>
<evidence type="ECO:0000259" key="4">
    <source>
        <dbReference type="PROSITE" id="PS50234"/>
    </source>
</evidence>
<proteinExistence type="predicted"/>
<dbReference type="Pfam" id="PF20579">
    <property type="entry name" value="LapA"/>
    <property type="match status" value="28"/>
</dbReference>
<sequence length="4059" mass="412208">GEGGNIVYTASLVDKNGAPVTNITNPLTVTLDNGQTITIGVNESSASVSVLAPDDVYKGDQTVTTAIQGVTGGEHFENLVPGTDNVTTTVTDTPGTDNTTTVTLTAPNAVSEGGQITYTATLSNKAGTDVTLKLDNGSSITIKAGDTVGTVTVPAPTDDVFIDKSTQTVKITETTGGNFEKLEVAGDGATTTINDTIDKVDLVLTATTTVGEGGNIVYTASLVDKNGAPVTNITNPLTVTLDNGKTITIGVNQSSGSVSVLAPDDVYKGDQTVTTAIKGVTGGEHFENLVPGTTAVNTTVTDTPGTDNTTTVTLTAPSAVNEGGQITYTATLSNKAGTDVTLKLDNGSNITIKAGETVGTVTVPAPTDDVFIDKSTQTVQITETTGGNFEKLEVAGNGATTTINDTIDKVDVVLTATTTVGEGGNIVYTASLVDKNGAPVTNITNPLTVTLDNGQTITIGVNQSSGTVSVLAPDDVYKGDQTVTTAIKGVTGGEHFENLVPGTTAVNTTVTDTPGTDNTTTVTLTAPSAVNEGGQITYTATLSNKAGTDVTLKLDNGSSITIKAGDTVGTVTVPAPTDDVFIDKSTQTVKITETTGGNFEKLEVAGNGATTTINDTIDKVDVVLTATTTVGEGGNIVYTASLVDKNGAPVTNITNPLTVTLDNGETITIGVNQSSGSITTIAPNDVYKGDQTVTTAIKGVTGGEHFENLVPGTSAVNTTVTDTPGTDNTTTVTLTAPSAVNEGGQITYTATLSNKAGTDVTLKLDNGSSITIKAGDTVGTVTVPAPTDDVFIDKSTQTVKITETTGGNFEKLEVAGNGATTTINDTIDKVDVVLTATTTVGEGGNIVYTASLVDKNGAPVTNITNPLTVTLDNGQTITIGVNQTSGSVSVLAPDDVYKGDQTVTTAIKGVTGGEHFENLVPGTTPVNTTVTDTPGTDNTTTVTLTAPTEANEGGQITYTATLSNKAGTDVTLKLDNGSSITIKAGDTVGTVTVPAPTDDVFIDKSTQTVKITDASGGNFEKLEVAGDGATTTINDTIDKVDLVLTATTTVGEGGNIVYTASLVDKNGAPVTNITNPLTVTLDNGQTITIGVNQSSGSVSVLAPDDVYKGDQTVTTAIKGVTGGEHFENLVPGTTAVNTTVTDTPGTDNTTTVTLTAPSAVNEGGQITYTATLSNKAGTDVTLKLDNGSSITIKAGDTVGTVTVPAPTDDVFIDKSTQTVKITETTGGNFEKLEVAGNGATTTINDTIDKVDVVLTATTTVGEGGNIVYTASLVDKNGAPVTNITNPLTVTLDNGKTITIGVNESSASVSVIAPDDVYKGDQTVTTAIKGVTGGEHFENLVPGTTPVNTTVTDTPGTDNTTTVTLTAPSAVNEGGQITYTATLSNKAGTDVTLKLDNGSSITIKAGETVGTVTVPAPTDDVFIDKSTQTVKITETTGGNFEKLEVAGNGATTTINDTIDKVDVVLTATTTVGEGGNIVYTASLVDKNGAPVTNITSPLTVTLDNGKTITIGVNQSSGNVSVLAPDDVYKGDQTVTTAIKGVTGGEHFENLVPGTTAVNTTVTDTPGTDNTTTVTLTAPSAVNEGGQITYTATLSNKAGTDVTLKLDNGSSITIKAGDTVGTVTVPAPTDDVFIDKSSQTVQITETTGGNFEKLEVAGNGATTTINDTIDKVDVVLTATTTVGEGGNIVYTASLVDKNGAPVTNITSPLTVTLDNGKTITIGVNQSSGNVSVLAPDDVYKGDQTVTNAIKGVTGGEHFENLVPGTTAVNTTVTDTPGTDNTTTVTLTAPSAVNEGGQITYTATLSNKAGTDVTLKLDNGSSITIKAGETVGTVTVPAPTDDVFIDKSTQTVKITETTGGNFEKLEVAGNGATTTINDTIDKVDVVLTATTTVGEGGNIVYTASLVDKNGAPVTNITNPLTVTLDNGQTITIGVNQSSGSITTIAPDDVYKGDQTVTTAIKGVTGGEHFENLVPGTTPVNTTVTDTPGTDNTTTVTLTAPAEANEGGQITYTATLSNKAGTDVTLKLDNGSSITIKAGDTVGTVTVPAPSDDVFIDKSTQTVKITDASGGNFEKLEVAGNGATTTINDTIDKVDVVLTATTTVGEGGNIVYTASLVDKNGAPVTNITNPLTVTLDNGKTITIGVNQSSGSVSVLAPDDVYKGDQTVTTAIKGVTGGEHFENLVPGTTAVNTTVTDTPGTDNTTTVTLTAPSAVNEGGQITYTATLSNKAGTDVTLKLDNGSSITIKAGETVGTVTVPAPTDDVFIDKSTQTVKITDASGGNFEKLEVAGSGATTTINDTIDKVDVVLTATTTVGEGGNIVYTASLVDKNGAPVTNITNPLTVTLDNGKTITIGVNQSSGSVSVLAPDDVYKGDQTVTTAIKGVTGGEHFENLVPGTTPVNTTVTDTPGTDNTTTVTLTAPSAVNEGGQITYTATLSNKAGTDVTLKLDNGSSITIKAGETVGTVTVPAPTDDVFIDKSTQTVKITETTGGNFEKLEVAGNGATTTINDTIDKVDVVLTATTTVGEGGNIVYTASLVDKNGAPVTNITNPLTVTLDNGKTITIGVNQSSGSITTVAPNDVYKGDQTVTTAIKGVTGGEHFENLVPGTTAVNTTVTDTPGSTDLTTVTLTAPTAVNEGGQITYTATLSNKAGSDMLVQLDNGSSITIKQGETVGTVTVPAPTDDVFIDKSTQTVKITGTTGGNFEGVTITPAGATTTINDTIDDVTVVLKATGSVSEGGQIVYTASLVDKNGVAVNNVGSDLVVKLDNGSTITIGNGKSTSFTTATAPNDAYVGANDVTTKITGVVSGGDKYEHLIVDGSTVVTKVTDVVSNTTISITGDASVTEGGTAHYTLTLSNPPQTDVTVTLKYSGTATDGSDFNGVYTVKIPAGSSSVPFDIRTLDDKITEPTENIVITIDKTTGGNFENLVVGNGSVTTNIIDNDAPPVIDLDANNSSGASGADFKTTFTEGGTGVSIADTDIKITDPDSTQLTGATVVLTNSQPGDSLNFSGVSGITVTPTTDPVTGKITLTLTGTASLADYMQQIKNITFTNNSHDPSTTPRTITVTVTDGGNYSNVATTTVNVVAVNDAPVATGGAVTGTEDTALALTWANFGVSDVDSPQASLGVKITELPVAGKLQYLAADGSTWTNVTSGQTFTKAQIDGGQLRFTPNANESGADGYGGTGVGNKQADYAQFKFQPTDGKDLGTSATVKVDITPVADAPTLSVADNNVASTGLVKQGWNSIAGLGNNGNGAAPDVLKKAIDNAGTPNNTSVVTNVESVDNVAAGSGSKISGLIYMEAGKSYTFSGIADDSVVVNVGGKDVASGLWGTNSGKFSGSFTPTTTGYYSLEIYQANQAGPGSFDVNLSINGGAVQNLSTSTVPLYTGLTDLTNAGVTVSDLHGSNGDGYYVGYKLNEGQENGTVKLSKVTTALTDTDGSETLSVKISGIPAGSVLTDASGHTFTAGKTVGEVNVTGWDLNTLSIKPPTYYSGQFNLTVTSTSTESIGGSATTTAQLPVTVHPATYNSVTGTSGSDTINGSDGNDIVVADIAGLNVVQGKNYNIAFMIDTSGSMGADSIAAAKTSLTTTFNSLKNSIGASTSGTVNIFLADFSDQVNRTVTVNLKDPGALDSLQKVLDSMVSTGGTNYEDVFKAASNFFKSAQATGNTGAINTTYFITDGQPTFYQASEQTNPYLYGNVRLDDVVTMNNYTIGTATRINIDSNNYLDINSAGKVTLWSYGWGYNKGIIHAQGDGTYEISVQGGLGYDTDYSTTLNSNSAFALLKGLSTGGVEAIGLNSGVSLNQLAPYDSDGKPQANIDPKDLANAILGHTEATLPGADTVSGGDGNDILFGDLVSFSGINGEGYNALQAFVAQKTGVAVSAVTASNVHQYVTEHYVDFDVSGAKDANDTLLGGAGDDILFGQGGNDTLDGGKGNDILLGGTGNDTLIGGQGNDILIGGSGADTFVWKSGDIGNDVIKDFKASEGDRIDLRDLLKGETDSTIDNYLKITTVDGVSTLQVSSEGKLNAAGGLANADVTIKLEGNDWSHTSINSLISGADPTIKIDHT</sequence>
<dbReference type="GO" id="GO:0016020">
    <property type="term" value="C:membrane"/>
    <property type="evidence" value="ECO:0007669"/>
    <property type="project" value="InterPro"/>
</dbReference>
<dbReference type="SUPFAM" id="SSF53300">
    <property type="entry name" value="vWA-like"/>
    <property type="match status" value="1"/>
</dbReference>
<dbReference type="GO" id="GO:0005509">
    <property type="term" value="F:calcium ion binding"/>
    <property type="evidence" value="ECO:0007669"/>
    <property type="project" value="InterPro"/>
</dbReference>
<dbReference type="Pfam" id="PF00353">
    <property type="entry name" value="HemolysinCabind"/>
    <property type="match status" value="3"/>
</dbReference>